<protein>
    <recommendedName>
        <fullName evidence="7">DUF1704 domain-containing protein</fullName>
    </recommendedName>
</protein>
<keyword evidence="4" id="KW-0482">Metalloprotease</keyword>
<dbReference type="HOGENOM" id="CLU_061183_0_0_2"/>
<dbReference type="GO" id="GO:0080164">
    <property type="term" value="P:regulation of nitric oxide metabolic process"/>
    <property type="evidence" value="ECO:0007669"/>
    <property type="project" value="TreeGrafter"/>
</dbReference>
<evidence type="ECO:0008006" key="7">
    <source>
        <dbReference type="Google" id="ProtNLM"/>
    </source>
</evidence>
<dbReference type="GO" id="GO:0006508">
    <property type="term" value="P:proteolysis"/>
    <property type="evidence" value="ECO:0007669"/>
    <property type="project" value="UniProtKB-KW"/>
</dbReference>
<evidence type="ECO:0000256" key="2">
    <source>
        <dbReference type="ARBA" id="ARBA00022670"/>
    </source>
</evidence>
<name>A0A0E3PE01_9EURY</name>
<organism evidence="5 6">
    <name type="scientific">Methanosarcina siciliae HI350</name>
    <dbReference type="NCBI Taxonomy" id="1434119"/>
    <lineage>
        <taxon>Archaea</taxon>
        <taxon>Methanobacteriati</taxon>
        <taxon>Methanobacteriota</taxon>
        <taxon>Stenosarchaea group</taxon>
        <taxon>Methanomicrobia</taxon>
        <taxon>Methanosarcinales</taxon>
        <taxon>Methanosarcinaceae</taxon>
        <taxon>Methanosarcina</taxon>
    </lineage>
</organism>
<dbReference type="EMBL" id="CP009507">
    <property type="protein sequence ID" value="AKB32818.1"/>
    <property type="molecule type" value="Genomic_DNA"/>
</dbReference>
<dbReference type="PANTHER" id="PTHR31817">
    <property type="match status" value="1"/>
</dbReference>
<dbReference type="PATRIC" id="fig|1434119.4.peg.2767"/>
<gene>
    <name evidence="5" type="ORF">MSSIH_2128</name>
</gene>
<accession>A0A0E3PE01</accession>
<evidence type="ECO:0000313" key="6">
    <source>
        <dbReference type="Proteomes" id="UP000033092"/>
    </source>
</evidence>
<dbReference type="GO" id="GO:0008237">
    <property type="term" value="F:metallopeptidase activity"/>
    <property type="evidence" value="ECO:0007669"/>
    <property type="project" value="UniProtKB-KW"/>
</dbReference>
<dbReference type="KEGG" id="msz:MSSIH_2128"/>
<dbReference type="SMART" id="SM01154">
    <property type="entry name" value="DUF1704"/>
    <property type="match status" value="1"/>
</dbReference>
<dbReference type="PANTHER" id="PTHR31817:SF0">
    <property type="entry name" value="CHROMOSOME UNDETERMINED SCAFFOLD_67, WHOLE GENOME SHOTGUN SEQUENCE"/>
    <property type="match status" value="1"/>
</dbReference>
<proteinExistence type="predicted"/>
<comment type="cofactor">
    <cofactor evidence="1">
        <name>Zn(2+)</name>
        <dbReference type="ChEBI" id="CHEBI:29105"/>
    </cofactor>
</comment>
<dbReference type="Proteomes" id="UP000033092">
    <property type="component" value="Chromosome"/>
</dbReference>
<keyword evidence="3" id="KW-0378">Hydrolase</keyword>
<evidence type="ECO:0000256" key="1">
    <source>
        <dbReference type="ARBA" id="ARBA00001947"/>
    </source>
</evidence>
<reference evidence="5 6" key="1">
    <citation type="submission" date="2014-07" db="EMBL/GenBank/DDBJ databases">
        <title>Methanogenic archaea and the global carbon cycle.</title>
        <authorList>
            <person name="Henriksen J.R."/>
            <person name="Luke J."/>
            <person name="Reinhart S."/>
            <person name="Benedict M.N."/>
            <person name="Youngblut N.D."/>
            <person name="Metcalf M.E."/>
            <person name="Whitaker R.J."/>
            <person name="Metcalf W.W."/>
        </authorList>
    </citation>
    <scope>NUCLEOTIDE SEQUENCE [LARGE SCALE GENOMIC DNA]</scope>
    <source>
        <strain evidence="5 6">HI350</strain>
    </source>
</reference>
<sequence length="369" mass="43014">MRLSLNSEKCILQYDHIFWDLDRRIDIFRYINPINGVEEKRKFLTEYELGNCYNPQFEYEEFDPNIGQLYKELLSVRTKFETCKNSLLAPYYLKNIDDLVFRIDLFSDRKNPDFGDKLSNLYGKPTSDLIKEAGKNLETLKYAQSSEENLTPNDVYEIFKTEMGNYGFNWDIKIYSRASAKLSVNASLNEIKINASEKFSEMNIRRYIYHEIKTHVFRAENGKLQPFMIFKNGFPDYITTEEGLALFNENKHGLLSSEDVKRYSARAIAADYSTKSSFYEIFEKLVKHFPPSTAYSIVQRVKRGMLDTSLPGGYTKDMVYMDGFQKVSSFLKNNDSMEILYTGKIGLDNVDLAQELIDRGILSRPKYMP</sequence>
<evidence type="ECO:0000256" key="3">
    <source>
        <dbReference type="ARBA" id="ARBA00022801"/>
    </source>
</evidence>
<keyword evidence="2" id="KW-0645">Protease</keyword>
<dbReference type="Pfam" id="PF08014">
    <property type="entry name" value="MATCAP"/>
    <property type="match status" value="1"/>
</dbReference>
<evidence type="ECO:0000256" key="4">
    <source>
        <dbReference type="ARBA" id="ARBA00023049"/>
    </source>
</evidence>
<dbReference type="AlphaFoldDB" id="A0A0E3PE01"/>
<evidence type="ECO:0000313" key="5">
    <source>
        <dbReference type="EMBL" id="AKB32818.1"/>
    </source>
</evidence>
<dbReference type="InterPro" id="IPR012548">
    <property type="entry name" value="MATCAP"/>
</dbReference>